<evidence type="ECO:0000256" key="7">
    <source>
        <dbReference type="ARBA" id="ARBA00023002"/>
    </source>
</evidence>
<evidence type="ECO:0000256" key="4">
    <source>
        <dbReference type="ARBA" id="ARBA00022630"/>
    </source>
</evidence>
<dbReference type="InterPro" id="IPR013785">
    <property type="entry name" value="Aldolase_TIM"/>
</dbReference>
<evidence type="ECO:0000259" key="10">
    <source>
        <dbReference type="Pfam" id="PF00724"/>
    </source>
</evidence>
<dbReference type="Gene3D" id="3.40.50.720">
    <property type="entry name" value="NAD(P)-binding Rossmann-like Domain"/>
    <property type="match status" value="1"/>
</dbReference>
<comment type="cofactor">
    <cofactor evidence="1">
        <name>FMN</name>
        <dbReference type="ChEBI" id="CHEBI:58210"/>
    </cofactor>
</comment>
<dbReference type="InterPro" id="IPR023753">
    <property type="entry name" value="FAD/NAD-binding_dom"/>
</dbReference>
<dbReference type="Pfam" id="PF07992">
    <property type="entry name" value="Pyr_redox_2"/>
    <property type="match status" value="1"/>
</dbReference>
<keyword evidence="8" id="KW-0408">Iron</keyword>
<keyword evidence="4" id="KW-0285">Flavoprotein</keyword>
<dbReference type="GO" id="GO:0008670">
    <property type="term" value="F:2,4-dienoyl-CoA reductase (NADPH) activity"/>
    <property type="evidence" value="ECO:0007669"/>
    <property type="project" value="TreeGrafter"/>
</dbReference>
<keyword evidence="5" id="KW-0288">FMN</keyword>
<sequence length="588" mass="65165">MYSHLLQPLDLGFTQLRNRVLMGSMHTGSKIVPLALRNWQPFMKRERKGELLIVTGGFSPNLRGRLYPTAAQFSRSKHAESHKIITEAVHKHDGKICLQILHAGRYGYHPLAQSSTPAKAPIARFAPSEMSTKQVLGTIEDFANSAKLAQDAGYDGVELMGSEGYLINQFICQRTNQREDEWGGEYENRKRFPIEIVKAVRQKVGSDFIIVFRLSMLDLVEEGSTLDEVIELAKDLEQAGVTIINTGIGWHEARIPTIATSVPRGAFTWVTELVKPHVTIPVVTTNRINNPEQANEVISSGKADMVSMARPFLADPEFVIKAQNDQAHLINTCVGCNQACLDNAFKGLRATCMVNPQACYETERVIHKSDTQKRVAVVGAGPAGLSAALYCAKRGHQVDLIEKSDRIGGQFRLALQIPGKEEFRETIRYFANQLSEHGVNVLLNMEATEQVLSEYDEVVLATGVVPREINIPNSGDGPKVCDYQTVIREKTYLGQKVAIVGAGGVGVDLASMLTEPSQHSLDEWLNDWGIDKQYQHAGGLYPFPEIKSSTEVWLLRRKPGTVAKARVKPQVGYTERPCKSVVFIFCLV</sequence>
<evidence type="ECO:0000256" key="6">
    <source>
        <dbReference type="ARBA" id="ARBA00022723"/>
    </source>
</evidence>
<evidence type="ECO:0000256" key="1">
    <source>
        <dbReference type="ARBA" id="ARBA00001917"/>
    </source>
</evidence>
<evidence type="ECO:0000256" key="3">
    <source>
        <dbReference type="ARBA" id="ARBA00011048"/>
    </source>
</evidence>
<dbReference type="SUPFAM" id="SSF51971">
    <property type="entry name" value="Nucleotide-binding domain"/>
    <property type="match status" value="1"/>
</dbReference>
<accession>A0A0B8PFG3</accession>
<reference evidence="12 13" key="1">
    <citation type="submission" date="2015-01" db="EMBL/GenBank/DDBJ databases">
        <title>Vibrio sp. C5 JCM 19232 whole genome shotgun sequence.</title>
        <authorList>
            <person name="Sawabe T."/>
            <person name="Meirelles P."/>
            <person name="Feng G."/>
            <person name="Sayaka M."/>
            <person name="Hattori M."/>
            <person name="Ohkuma M."/>
        </authorList>
    </citation>
    <scope>NUCLEOTIDE SEQUENCE [LARGE SCALE GENOMIC DNA]</scope>
    <source>
        <strain evidence="12 13">JCM19232</strain>
    </source>
</reference>
<keyword evidence="7" id="KW-0560">Oxidoreductase</keyword>
<dbReference type="PANTHER" id="PTHR42917">
    <property type="entry name" value="2,4-DIENOYL-COA REDUCTASE"/>
    <property type="match status" value="1"/>
</dbReference>
<dbReference type="InterPro" id="IPR001155">
    <property type="entry name" value="OxRdtase_FMN_N"/>
</dbReference>
<gene>
    <name evidence="12" type="ORF">JCM19232_5885</name>
</gene>
<evidence type="ECO:0000256" key="5">
    <source>
        <dbReference type="ARBA" id="ARBA00022643"/>
    </source>
</evidence>
<dbReference type="SUPFAM" id="SSF51395">
    <property type="entry name" value="FMN-linked oxidoreductases"/>
    <property type="match status" value="1"/>
</dbReference>
<dbReference type="GO" id="GO:0051536">
    <property type="term" value="F:iron-sulfur cluster binding"/>
    <property type="evidence" value="ECO:0007669"/>
    <property type="project" value="UniProtKB-KW"/>
</dbReference>
<name>A0A0B8PFG3_9VIBR</name>
<comment type="similarity">
    <text evidence="3">In the N-terminal section; belongs to the NADH:flavin oxidoreductase/NADH oxidase family.</text>
</comment>
<dbReference type="EMBL" id="BBSA01000003">
    <property type="protein sequence ID" value="GAM61584.1"/>
    <property type="molecule type" value="Genomic_DNA"/>
</dbReference>
<feature type="domain" description="NADH:flavin oxidoreductase/NADH oxidase N-terminal" evidence="10">
    <location>
        <begin position="5"/>
        <end position="325"/>
    </location>
</feature>
<dbReference type="GO" id="GO:0033543">
    <property type="term" value="P:fatty acid beta-oxidation, unsaturated, even number, reductase/isomerase pathway"/>
    <property type="evidence" value="ECO:0007669"/>
    <property type="project" value="TreeGrafter"/>
</dbReference>
<evidence type="ECO:0000313" key="13">
    <source>
        <dbReference type="Proteomes" id="UP000031670"/>
    </source>
</evidence>
<reference evidence="12 13" key="2">
    <citation type="submission" date="2015-01" db="EMBL/GenBank/DDBJ databases">
        <authorList>
            <consortium name="NBRP consortium"/>
            <person name="Sawabe T."/>
            <person name="Meirelles P."/>
            <person name="Feng G."/>
            <person name="Sayaka M."/>
            <person name="Hattori M."/>
            <person name="Ohkuma M."/>
        </authorList>
    </citation>
    <scope>NUCLEOTIDE SEQUENCE [LARGE SCALE GENOMIC DNA]</scope>
    <source>
        <strain evidence="12 13">JCM19232</strain>
    </source>
</reference>
<comment type="cofactor">
    <cofactor evidence="2">
        <name>[4Fe-4S] cluster</name>
        <dbReference type="ChEBI" id="CHEBI:49883"/>
    </cofactor>
</comment>
<evidence type="ECO:0000256" key="2">
    <source>
        <dbReference type="ARBA" id="ARBA00001966"/>
    </source>
</evidence>
<dbReference type="AlphaFoldDB" id="A0A0B8PFG3"/>
<dbReference type="CDD" id="cd02930">
    <property type="entry name" value="DCR_FMN"/>
    <property type="match status" value="1"/>
</dbReference>
<organism evidence="12 13">
    <name type="scientific">Vibrio ishigakensis</name>
    <dbReference type="NCBI Taxonomy" id="1481914"/>
    <lineage>
        <taxon>Bacteria</taxon>
        <taxon>Pseudomonadati</taxon>
        <taxon>Pseudomonadota</taxon>
        <taxon>Gammaproteobacteria</taxon>
        <taxon>Vibrionales</taxon>
        <taxon>Vibrionaceae</taxon>
        <taxon>Vibrio</taxon>
    </lineage>
</organism>
<dbReference type="SUPFAM" id="SSF51905">
    <property type="entry name" value="FAD/NAD(P)-binding domain"/>
    <property type="match status" value="1"/>
</dbReference>
<dbReference type="PRINTS" id="PR00469">
    <property type="entry name" value="PNDRDTASEII"/>
</dbReference>
<dbReference type="InterPro" id="IPR036188">
    <property type="entry name" value="FAD/NAD-bd_sf"/>
</dbReference>
<dbReference type="InterPro" id="IPR051793">
    <property type="entry name" value="NADH:flavin_oxidoreductase"/>
</dbReference>
<evidence type="ECO:0000313" key="12">
    <source>
        <dbReference type="EMBL" id="GAM61584.1"/>
    </source>
</evidence>
<keyword evidence="6" id="KW-0479">Metal-binding</keyword>
<keyword evidence="9" id="KW-0411">Iron-sulfur</keyword>
<dbReference type="Proteomes" id="UP000031670">
    <property type="component" value="Unassembled WGS sequence"/>
</dbReference>
<dbReference type="PRINTS" id="PR00368">
    <property type="entry name" value="FADPNR"/>
</dbReference>
<evidence type="ECO:0000256" key="9">
    <source>
        <dbReference type="ARBA" id="ARBA00023014"/>
    </source>
</evidence>
<proteinExistence type="inferred from homology"/>
<dbReference type="GO" id="GO:0010181">
    <property type="term" value="F:FMN binding"/>
    <property type="evidence" value="ECO:0007669"/>
    <property type="project" value="InterPro"/>
</dbReference>
<dbReference type="Gene3D" id="3.20.20.70">
    <property type="entry name" value="Aldolase class I"/>
    <property type="match status" value="1"/>
</dbReference>
<comment type="caution">
    <text evidence="12">The sequence shown here is derived from an EMBL/GenBank/DDBJ whole genome shotgun (WGS) entry which is preliminary data.</text>
</comment>
<evidence type="ECO:0000256" key="8">
    <source>
        <dbReference type="ARBA" id="ARBA00023004"/>
    </source>
</evidence>
<protein>
    <submittedName>
        <fullName evidence="12">2,4-dienoyl-CoA reductase</fullName>
    </submittedName>
</protein>
<feature type="domain" description="FAD/NAD(P)-binding" evidence="11">
    <location>
        <begin position="374"/>
        <end position="514"/>
    </location>
</feature>
<dbReference type="GO" id="GO:0046872">
    <property type="term" value="F:metal ion binding"/>
    <property type="evidence" value="ECO:0007669"/>
    <property type="project" value="UniProtKB-KW"/>
</dbReference>
<dbReference type="Pfam" id="PF00724">
    <property type="entry name" value="Oxidored_FMN"/>
    <property type="match status" value="1"/>
</dbReference>
<dbReference type="Gene3D" id="3.50.50.60">
    <property type="entry name" value="FAD/NAD(P)-binding domain"/>
    <property type="match status" value="1"/>
</dbReference>
<dbReference type="PANTHER" id="PTHR42917:SF2">
    <property type="entry name" value="2,4-DIENOYL-COA REDUCTASE [(2E)-ENOYL-COA-PRODUCING]"/>
    <property type="match status" value="1"/>
</dbReference>
<evidence type="ECO:0000259" key="11">
    <source>
        <dbReference type="Pfam" id="PF07992"/>
    </source>
</evidence>